<evidence type="ECO:0000256" key="1">
    <source>
        <dbReference type="SAM" id="Coils"/>
    </source>
</evidence>
<dbReference type="AlphaFoldDB" id="A0AAD5YCU4"/>
<proteinExistence type="predicted"/>
<feature type="coiled-coil region" evidence="1">
    <location>
        <begin position="99"/>
        <end position="235"/>
    </location>
</feature>
<keyword evidence="1" id="KW-0175">Coiled coil</keyword>
<evidence type="ECO:0000313" key="4">
    <source>
        <dbReference type="Proteomes" id="UP001212997"/>
    </source>
</evidence>
<dbReference type="PANTHER" id="PTHR43941">
    <property type="entry name" value="STRUCTURAL MAINTENANCE OF CHROMOSOMES PROTEIN 2"/>
    <property type="match status" value="1"/>
</dbReference>
<organism evidence="3 4">
    <name type="scientific">Meripilus lineatus</name>
    <dbReference type="NCBI Taxonomy" id="2056292"/>
    <lineage>
        <taxon>Eukaryota</taxon>
        <taxon>Fungi</taxon>
        <taxon>Dikarya</taxon>
        <taxon>Basidiomycota</taxon>
        <taxon>Agaricomycotina</taxon>
        <taxon>Agaricomycetes</taxon>
        <taxon>Polyporales</taxon>
        <taxon>Meripilaceae</taxon>
        <taxon>Meripilus</taxon>
    </lineage>
</organism>
<feature type="compositionally biased region" description="Basic and acidic residues" evidence="2">
    <location>
        <begin position="719"/>
        <end position="734"/>
    </location>
</feature>
<feature type="coiled-coil region" evidence="1">
    <location>
        <begin position="4"/>
        <end position="38"/>
    </location>
</feature>
<feature type="coiled-coil region" evidence="1">
    <location>
        <begin position="440"/>
        <end position="524"/>
    </location>
</feature>
<dbReference type="SUPFAM" id="SSF57997">
    <property type="entry name" value="Tropomyosin"/>
    <property type="match status" value="1"/>
</dbReference>
<feature type="region of interest" description="Disordered" evidence="2">
    <location>
        <begin position="719"/>
        <end position="741"/>
    </location>
</feature>
<dbReference type="Proteomes" id="UP001212997">
    <property type="component" value="Unassembled WGS sequence"/>
</dbReference>
<dbReference type="PANTHER" id="PTHR43941:SF1">
    <property type="entry name" value="STRUCTURAL MAINTENANCE OF CHROMOSOMES PROTEIN 2"/>
    <property type="match status" value="1"/>
</dbReference>
<feature type="coiled-coil region" evidence="1">
    <location>
        <begin position="274"/>
        <end position="343"/>
    </location>
</feature>
<name>A0AAD5YCU4_9APHY</name>
<feature type="region of interest" description="Disordered" evidence="2">
    <location>
        <begin position="968"/>
        <end position="1157"/>
    </location>
</feature>
<comment type="caution">
    <text evidence="3">The sequence shown here is derived from an EMBL/GenBank/DDBJ whole genome shotgun (WGS) entry which is preliminary data.</text>
</comment>
<dbReference type="EMBL" id="JANAWD010000314">
    <property type="protein sequence ID" value="KAJ3481579.1"/>
    <property type="molecule type" value="Genomic_DNA"/>
</dbReference>
<keyword evidence="4" id="KW-1185">Reference proteome</keyword>
<evidence type="ECO:0000313" key="3">
    <source>
        <dbReference type="EMBL" id="KAJ3481579.1"/>
    </source>
</evidence>
<evidence type="ECO:0000256" key="2">
    <source>
        <dbReference type="SAM" id="MobiDB-lite"/>
    </source>
</evidence>
<accession>A0AAD5YCU4</accession>
<sequence length="1157" mass="130292">MEDVSEQELTIERLLTSLNRLRGERDTLRRSLEFVRMENKFAVESLEKKLSSALTSSSSSMYAPPPISGTLDKTRRAVLVSALVVQFLHTQCDTFQVEIEGLERSLEESRSMTEKLSTEKADIVMELEAEIDTVQDKLGDAEVRLANSDSHIEALKSRIVALEQERDRERVAHEEKSSALAHAEAQLSNVTKSLENAESDRDSFALRISHLTQDLETAQKDAEKVESRCRLLQSQQLSSLSSSEATRALRSQIEDLEARVLRRTEQIGLHQHDIKRLETNLRLQEERVAEMSSDMEVLVSEKEALLEDCRTTREERDEAMKRCEELEEAVEGLEEKVTATEIHREVEIHGMVEVALQGVASRRALSRTLFSTLAKHAHTESLLTALKADYELALRSIGERDAQLRVSDEEKRLAMDKALTTAEAKLQDSTVDLQNKIQEGDSLRAQLEQARFDLRDKEDELSSLQKRFDSHQSRTAQDQSTTRAHFTKQLDELKVQCATLEEANKDLQRKHELAIQELTRAQKELTDTTSDGVERALAEQVLRAELGELRSKYEEETGSLNFEISQARSELEEIQTRHANLETSRARELSQLSQEKALVERQLSDACEKLQSYEGLQEEYDTLQERYSTEINDAEERLKQVTSNLDNAVTNQDELAKRHKATLDALQQELDDATHALQEKDSLETDLVDLKSQHAEQVRDLQARLEAADDLLQEARKSRDAFESKCSQLEEDRTSTSSDLESKLTQAKAEVHELQSQLRSKSEANARAEKDFIAELKAATDRSEQADLAQAQLREEVTLLQRQLQDSGTSVRMLQEEKQNLQQEMTALEAEVQRSLSLQRYHESKLNESEREIATIKEQLERTRADYISADKAGKEAEITLSLQTVQQEKLVSSLRKELDSLRESSKLQDTVTELREKNTEMEELLRAKCVEIEENDDRFIELLKEKKKLTSKVDSLTRKVNNLQSKLATAADPPHRSVSPPAPIQPVVSQPPPSAFSRSTNSGPPAVAGPSTHHRPKTPEARLPPPPVFKARTPESKRTSTTSSKPYQDSSAVSQPVTSAGKKRRAPDDFEDCEGIPPQGFTADSAPSHATENTPRLRRAFLAARTGFTPSRGVFSQASAAPPSPTRRGNHLRAAPSPSSRTLPTVPSRKKGGWAR</sequence>
<feature type="compositionally biased region" description="Pro residues" evidence="2">
    <location>
        <begin position="981"/>
        <end position="995"/>
    </location>
</feature>
<gene>
    <name evidence="3" type="ORF">NLI96_g7569</name>
</gene>
<feature type="compositionally biased region" description="Polar residues" evidence="2">
    <location>
        <begin position="1040"/>
        <end position="1059"/>
    </location>
</feature>
<protein>
    <submittedName>
        <fullName evidence="3">Uncharacterized protein</fullName>
    </submittedName>
</protein>
<feature type="coiled-coil region" evidence="1">
    <location>
        <begin position="905"/>
        <end position="967"/>
    </location>
</feature>
<reference evidence="3" key="1">
    <citation type="submission" date="2022-07" db="EMBL/GenBank/DDBJ databases">
        <title>Genome Sequence of Physisporinus lineatus.</title>
        <authorList>
            <person name="Buettner E."/>
        </authorList>
    </citation>
    <scope>NUCLEOTIDE SEQUENCE</scope>
    <source>
        <strain evidence="3">VT162</strain>
    </source>
</reference>